<reference evidence="2 3" key="1">
    <citation type="submission" date="2019-07" db="EMBL/GenBank/DDBJ databases">
        <title>The draft genome sequence of Aquimarina algiphila M91.</title>
        <authorList>
            <person name="Meng X."/>
        </authorList>
    </citation>
    <scope>NUCLEOTIDE SEQUENCE [LARGE SCALE GENOMIC DNA]</scope>
    <source>
        <strain evidence="2 3">M91</strain>
    </source>
</reference>
<feature type="domain" description="Cyclic nucleotide-binding" evidence="1">
    <location>
        <begin position="18"/>
        <end position="139"/>
    </location>
</feature>
<dbReference type="RefSeq" id="WP_109434448.1">
    <property type="nucleotide sequence ID" value="NZ_CANLVC010000010.1"/>
</dbReference>
<evidence type="ECO:0000313" key="2">
    <source>
        <dbReference type="EMBL" id="TSE10452.1"/>
    </source>
</evidence>
<dbReference type="SMART" id="SM00100">
    <property type="entry name" value="cNMP"/>
    <property type="match status" value="1"/>
</dbReference>
<name>A0A554VPS3_9FLAO</name>
<organism evidence="2 3">
    <name type="scientific">Aquimarina algiphila</name>
    <dbReference type="NCBI Taxonomy" id="2047982"/>
    <lineage>
        <taxon>Bacteria</taxon>
        <taxon>Pseudomonadati</taxon>
        <taxon>Bacteroidota</taxon>
        <taxon>Flavobacteriia</taxon>
        <taxon>Flavobacteriales</taxon>
        <taxon>Flavobacteriaceae</taxon>
        <taxon>Aquimarina</taxon>
    </lineage>
</organism>
<dbReference type="Proteomes" id="UP000318833">
    <property type="component" value="Unassembled WGS sequence"/>
</dbReference>
<dbReference type="InterPro" id="IPR018490">
    <property type="entry name" value="cNMP-bd_dom_sf"/>
</dbReference>
<comment type="caution">
    <text evidence="2">The sequence shown here is derived from an EMBL/GenBank/DDBJ whole genome shotgun (WGS) entry which is preliminary data.</text>
</comment>
<dbReference type="OrthoDB" id="663011at2"/>
<gene>
    <name evidence="2" type="ORF">FOF46_04940</name>
</gene>
<proteinExistence type="predicted"/>
<evidence type="ECO:0000259" key="1">
    <source>
        <dbReference type="PROSITE" id="PS50042"/>
    </source>
</evidence>
<keyword evidence="3" id="KW-1185">Reference proteome</keyword>
<dbReference type="Pfam" id="PF00027">
    <property type="entry name" value="cNMP_binding"/>
    <property type="match status" value="1"/>
</dbReference>
<sequence>MIMDEEKYIDDLKSKFESYAPISRESWLQIESLITFQILKKDDTLLRNGQVAKNIHFVCKGALRAFFTDFEGNIYNKNIFLEHDLAGSKVSLLQKTPSNFTLEALEDTVLININYTNYRKVINENDDLKAFYIAYLEKNWVIEKEEREISLVMQNATERYSKLIALHPDINQRIPQLHIASHLGITPTQLSRIRKSLKKNL</sequence>
<protein>
    <submittedName>
        <fullName evidence="2">Crp/Fnr family transcriptional regulator</fullName>
    </submittedName>
</protein>
<dbReference type="InterPro" id="IPR014710">
    <property type="entry name" value="RmlC-like_jellyroll"/>
</dbReference>
<dbReference type="PROSITE" id="PS50042">
    <property type="entry name" value="CNMP_BINDING_3"/>
    <property type="match status" value="1"/>
</dbReference>
<dbReference type="Gene3D" id="2.60.120.10">
    <property type="entry name" value="Jelly Rolls"/>
    <property type="match status" value="1"/>
</dbReference>
<dbReference type="AlphaFoldDB" id="A0A554VPS3"/>
<accession>A0A554VPS3</accession>
<dbReference type="InterPro" id="IPR000595">
    <property type="entry name" value="cNMP-bd_dom"/>
</dbReference>
<dbReference type="EMBL" id="VLNR01000007">
    <property type="protein sequence ID" value="TSE10452.1"/>
    <property type="molecule type" value="Genomic_DNA"/>
</dbReference>
<dbReference type="CDD" id="cd00038">
    <property type="entry name" value="CAP_ED"/>
    <property type="match status" value="1"/>
</dbReference>
<dbReference type="SUPFAM" id="SSF51206">
    <property type="entry name" value="cAMP-binding domain-like"/>
    <property type="match status" value="1"/>
</dbReference>
<evidence type="ECO:0000313" key="3">
    <source>
        <dbReference type="Proteomes" id="UP000318833"/>
    </source>
</evidence>